<proteinExistence type="predicted"/>
<sequence length="203" mass="22719">LATHIAAILEVDHLYGAAIRGLPGLTTARAAVIHTDRTVAIPEPPPERNNEQYKLTVPQYFRFALPVFVIMDTVKPTSNVKLTNNRGRDTYPDVAFGHALGRQPETLKVLHDIGERICIAIARGSYATPEELFEKVKDKIWEGINGRRNKAITADLAKETSKVSGTLLRELVFSEIQALKADEQATFDQFFVDLAEKYRKNTM</sequence>
<accession>A0ABQ0M4U8</accession>
<dbReference type="Proteomes" id="UP000815677">
    <property type="component" value="Unassembled WGS sequence"/>
</dbReference>
<organism evidence="1 2">
    <name type="scientific">Mycena chlorophos</name>
    <name type="common">Agaric fungus</name>
    <name type="synonym">Agaricus chlorophos</name>
    <dbReference type="NCBI Taxonomy" id="658473"/>
    <lineage>
        <taxon>Eukaryota</taxon>
        <taxon>Fungi</taxon>
        <taxon>Dikarya</taxon>
        <taxon>Basidiomycota</taxon>
        <taxon>Agaricomycotina</taxon>
        <taxon>Agaricomycetes</taxon>
        <taxon>Agaricomycetidae</taxon>
        <taxon>Agaricales</taxon>
        <taxon>Marasmiineae</taxon>
        <taxon>Mycenaceae</taxon>
        <taxon>Mycena</taxon>
    </lineage>
</organism>
<name>A0ABQ0M4U8_MYCCL</name>
<feature type="non-terminal residue" evidence="1">
    <location>
        <position position="1"/>
    </location>
</feature>
<evidence type="ECO:0000313" key="1">
    <source>
        <dbReference type="EMBL" id="GAT58400.1"/>
    </source>
</evidence>
<protein>
    <submittedName>
        <fullName evidence="1">Uncharacterized protein</fullName>
    </submittedName>
</protein>
<keyword evidence="2" id="KW-1185">Reference proteome</keyword>
<evidence type="ECO:0000313" key="2">
    <source>
        <dbReference type="Proteomes" id="UP000815677"/>
    </source>
</evidence>
<reference evidence="1" key="1">
    <citation type="submission" date="2014-09" db="EMBL/GenBank/DDBJ databases">
        <title>Genome sequence of the luminous mushroom Mycena chlorophos for searching fungal bioluminescence genes.</title>
        <authorList>
            <person name="Tanaka Y."/>
            <person name="Kasuga D."/>
            <person name="Oba Y."/>
            <person name="Hase S."/>
            <person name="Sato K."/>
            <person name="Oba Y."/>
            <person name="Sakakibara Y."/>
        </authorList>
    </citation>
    <scope>NUCLEOTIDE SEQUENCE</scope>
</reference>
<dbReference type="EMBL" id="DF849690">
    <property type="protein sequence ID" value="GAT58400.1"/>
    <property type="molecule type" value="Genomic_DNA"/>
</dbReference>
<gene>
    <name evidence="1" type="ORF">MCHLO_14838</name>
</gene>